<evidence type="ECO:0000313" key="1">
    <source>
        <dbReference type="EMBL" id="GDZ92861.1"/>
    </source>
</evidence>
<dbReference type="PROSITE" id="PS51257">
    <property type="entry name" value="PROKAR_LIPOPROTEIN"/>
    <property type="match status" value="1"/>
</dbReference>
<protein>
    <submittedName>
        <fullName evidence="1">Uncharacterized protein</fullName>
    </submittedName>
</protein>
<dbReference type="EMBL" id="BJCD01000030">
    <property type="protein sequence ID" value="GDZ92861.1"/>
    <property type="molecule type" value="Genomic_DNA"/>
</dbReference>
<organism evidence="1 2">
    <name type="scientific">Planktothrix agardhii CCAP 1459/11A</name>
    <dbReference type="NCBI Taxonomy" id="282420"/>
    <lineage>
        <taxon>Bacteria</taxon>
        <taxon>Bacillati</taxon>
        <taxon>Cyanobacteriota</taxon>
        <taxon>Cyanophyceae</taxon>
        <taxon>Oscillatoriophycideae</taxon>
        <taxon>Oscillatoriales</taxon>
        <taxon>Microcoleaceae</taxon>
        <taxon>Planktothrix</taxon>
    </lineage>
</organism>
<dbReference type="RefSeq" id="WP_141293416.1">
    <property type="nucleotide sequence ID" value="NZ_BJCD01000030.1"/>
</dbReference>
<gene>
    <name evidence="1" type="ORF">PA905_05580</name>
</gene>
<evidence type="ECO:0000313" key="2">
    <source>
        <dbReference type="Proteomes" id="UP000299794"/>
    </source>
</evidence>
<proteinExistence type="predicted"/>
<name>A0A4P5ZTJ7_PLAAG</name>
<reference evidence="2" key="1">
    <citation type="submission" date="2019-02" db="EMBL/GenBank/DDBJ databases">
        <title>Draft genome sequence of Planktothrix agardhii NIES-905.</title>
        <authorList>
            <person name="Yamaguchi H."/>
            <person name="Suzuki S."/>
            <person name="Kawachi M."/>
        </authorList>
    </citation>
    <scope>NUCLEOTIDE SEQUENCE [LARGE SCALE GENOMIC DNA]</scope>
    <source>
        <strain evidence="2">CCAP 1459/11A</strain>
    </source>
</reference>
<dbReference type="AlphaFoldDB" id="A0A4P5ZTJ7"/>
<dbReference type="Proteomes" id="UP000299794">
    <property type="component" value="Unassembled WGS sequence"/>
</dbReference>
<accession>A0A4P5ZTJ7</accession>
<comment type="caution">
    <text evidence="1">The sequence shown here is derived from an EMBL/GenBank/DDBJ whole genome shotgun (WGS) entry which is preliminary data.</text>
</comment>
<sequence>MKKQQIQYSGLMGLIVASLIGCSQPETPQVQNR</sequence>